<reference evidence="12" key="2">
    <citation type="submission" date="2018-10" db="UniProtKB">
        <authorList>
            <consortium name="EnsemblPlants"/>
        </authorList>
    </citation>
    <scope>IDENTIFICATION</scope>
</reference>
<feature type="domain" description="NB-ARC" evidence="8">
    <location>
        <begin position="415"/>
        <end position="593"/>
    </location>
</feature>
<dbReference type="Gene3D" id="3.80.10.10">
    <property type="entry name" value="Ribonuclease Inhibitor"/>
    <property type="match status" value="2"/>
</dbReference>
<feature type="compositionally biased region" description="Low complexity" evidence="7">
    <location>
        <begin position="365"/>
        <end position="380"/>
    </location>
</feature>
<feature type="domain" description="NB-ARC" evidence="8">
    <location>
        <begin position="176"/>
        <end position="358"/>
    </location>
</feature>
<evidence type="ECO:0000259" key="11">
    <source>
        <dbReference type="Pfam" id="PF23598"/>
    </source>
</evidence>
<dbReference type="CDD" id="cd14798">
    <property type="entry name" value="RX-CC_like"/>
    <property type="match status" value="1"/>
</dbReference>
<evidence type="ECO:0000256" key="2">
    <source>
        <dbReference type="ARBA" id="ARBA00022614"/>
    </source>
</evidence>
<dbReference type="Gramene" id="TraesMAC7D03G04264030.1">
    <property type="protein sequence ID" value="TraesMAC7D03G04264030.1"/>
    <property type="gene ID" value="TraesMAC7D03G04264030"/>
</dbReference>
<evidence type="ECO:0000313" key="12">
    <source>
        <dbReference type="EnsemblPlants" id="TraesCS7D02G006400.1"/>
    </source>
</evidence>
<keyword evidence="3" id="KW-0677">Repeat</keyword>
<keyword evidence="6" id="KW-0175">Coiled coil</keyword>
<dbReference type="Pfam" id="PF18052">
    <property type="entry name" value="Rx_N"/>
    <property type="match status" value="1"/>
</dbReference>
<dbReference type="InterPro" id="IPR055414">
    <property type="entry name" value="LRR_R13L4/SHOC2-like"/>
</dbReference>
<sequence>MEATVLSVGKSVVIGALNCAKSAVAEEVALQLGVQRDHVFITDELEMMQAFLMAAHEEEDDNKVIKTWVKQVRDVAYDVEDCLQDLVVRLEKLSWWRLPFMLLYRRSVAKQMKDLRAKVEDISQRNVRYRLIVGSAASKIKPTTAAAEQSAIKTEVLLHISQATRSALLEKEKKKVDLVKLVMEDKNDLRVIAVWGASSNVGVTSIIRAAYDNASVRGQFQCRAWVRMIQPFHPNDFFVSMVRQFYEGSCEENGKSTEGTTTTGLKVLEKMKAQDNLVHEFNRYVTDKSYLVVINDVATIEEWDWIKTYFPSKKGSRIVVSTQHFEVASLCTEQPYTATAIDQKWSSDKDFYVFHKKVDSKPESGSKSVMGSASSSAAVGGEDEQVQNPTRASTVAAALEEDQLINRPAANAKVMKLVHQGRREVITVCGMGGLGKTTLLTSLWQQELGKGFQRRAWLTISSSFNSKEFHRDLLQQLDDDCQEGEGNADIPKMPSESVGNQDNEAQMIQDLIKILWEQKCLLVFDDVSSIVDWQLILQLLPTSRNVANRIIVTTRELNVAKCCSLDEEQIYNLELLDDAEALLLFEKKVFKDAKENEFFHRNSDIAEQANLILKKCGGLPLAISTVGSFLATKPKTDMEWRILNKYISVELEMNPELGMIKTVLVLSYDGLPYHLKCCFLYLSIFPEDHKIRWTRLVRRWIAEGYSRGIRNKNAEETGNSYVTELINRSIIQPSKGTTYRTGKIEFLQVHDLIREIGISKSTEENLVFTLEEGSINPPEGKIRHLAISSSWRRDKNAFGSVVELSRLRSLTVFGEWHPCFISDKMRVLRVLDLEDTEGIRTEHLHQIGKLLHLKYLSLRSCDGILRLPNSLGKLRHLETLDVRDTCIAELPKTITKLSKLRYLHVGSIPGHEDEPGIIRIGRFKGHHRRTKRCYGCKSCTACLFSCFCCLLFLAQSCKWKQRRQPRGVKFPRGIQKLKALHTMGFVNIDELDNATILEDLRCLTELRKLRVNGLNERNSSKFFSAISSHKYLVSLLVRSEGQPGLSGCLELEGMPTPPRELQSLKLYGHLVKLPAWIEGLKHLVKLELRSSRLSEHRASIQVLGKLPNLAILRLLDKSFKSKFGLLVSWFGAGLVHLRFHQEAFPRLVVLELYRIDDLISVKFEQGAATKLELLQFCSARQQETKVGVFEGLPSLPSLKEVVLKGNCEDGVMDELRAQLARNPNRPVLKRV</sequence>
<dbReference type="InterPro" id="IPR027417">
    <property type="entry name" value="P-loop_NTPase"/>
</dbReference>
<evidence type="ECO:0000256" key="5">
    <source>
        <dbReference type="ARBA" id="ARBA00022821"/>
    </source>
</evidence>
<dbReference type="Gene3D" id="1.10.8.430">
    <property type="entry name" value="Helical domain of apoptotic protease-activating factors"/>
    <property type="match status" value="1"/>
</dbReference>
<dbReference type="Gramene" id="TraesJUL7D03G04315930.1">
    <property type="protein sequence ID" value="TraesJUL7D03G04315930.1"/>
    <property type="gene ID" value="TraesJUL7D03G04315930"/>
</dbReference>
<dbReference type="InterPro" id="IPR058922">
    <property type="entry name" value="WHD_DRP"/>
</dbReference>
<feature type="domain" description="Disease resistance protein winged helix" evidence="10">
    <location>
        <begin position="684"/>
        <end position="755"/>
    </location>
</feature>
<dbReference type="PANTHER" id="PTHR23155:SF1114">
    <property type="entry name" value="OS02G0475500 PROTEIN"/>
    <property type="match status" value="1"/>
</dbReference>
<dbReference type="PANTHER" id="PTHR23155">
    <property type="entry name" value="DISEASE RESISTANCE PROTEIN RP"/>
    <property type="match status" value="1"/>
</dbReference>
<dbReference type="InterPro" id="IPR038005">
    <property type="entry name" value="RX-like_CC"/>
</dbReference>
<evidence type="ECO:0000256" key="7">
    <source>
        <dbReference type="SAM" id="MobiDB-lite"/>
    </source>
</evidence>
<dbReference type="Gramene" id="TraesLAC7D03G04219590.1">
    <property type="protein sequence ID" value="TraesLAC7D03G04219590.1"/>
    <property type="gene ID" value="TraesLAC7D03G04219590"/>
</dbReference>
<dbReference type="GO" id="GO:0042742">
    <property type="term" value="P:defense response to bacterium"/>
    <property type="evidence" value="ECO:0007669"/>
    <property type="project" value="UniProtKB-ARBA"/>
</dbReference>
<evidence type="ECO:0000313" key="13">
    <source>
        <dbReference type="Proteomes" id="UP000019116"/>
    </source>
</evidence>
<proteinExistence type="inferred from homology"/>
<dbReference type="InterPro" id="IPR041118">
    <property type="entry name" value="Rx_N"/>
</dbReference>
<dbReference type="InterPro" id="IPR042197">
    <property type="entry name" value="Apaf_helical"/>
</dbReference>
<name>A0A3B6THP1_WHEAT</name>
<dbReference type="Pfam" id="PF23559">
    <property type="entry name" value="WHD_DRP"/>
    <property type="match status" value="1"/>
</dbReference>
<reference evidence="12" key="1">
    <citation type="submission" date="2018-08" db="EMBL/GenBank/DDBJ databases">
        <authorList>
            <person name="Rossello M."/>
        </authorList>
    </citation>
    <scope>NUCLEOTIDE SEQUENCE [LARGE SCALE GENOMIC DNA]</scope>
    <source>
        <strain evidence="12">cv. Chinese Spring</strain>
    </source>
</reference>
<feature type="domain" description="Disease resistance N-terminal" evidence="9">
    <location>
        <begin position="16"/>
        <end position="94"/>
    </location>
</feature>
<feature type="region of interest" description="Disordered" evidence="7">
    <location>
        <begin position="360"/>
        <end position="387"/>
    </location>
</feature>
<dbReference type="InterPro" id="IPR036388">
    <property type="entry name" value="WH-like_DNA-bd_sf"/>
</dbReference>
<evidence type="ECO:0008006" key="14">
    <source>
        <dbReference type="Google" id="ProtNLM"/>
    </source>
</evidence>
<evidence type="ECO:0000256" key="3">
    <source>
        <dbReference type="ARBA" id="ARBA00022737"/>
    </source>
</evidence>
<keyword evidence="2" id="KW-0433">Leucine-rich repeat</keyword>
<dbReference type="SUPFAM" id="SSF52540">
    <property type="entry name" value="P-loop containing nucleoside triphosphate hydrolases"/>
    <property type="match status" value="2"/>
</dbReference>
<evidence type="ECO:0000259" key="9">
    <source>
        <dbReference type="Pfam" id="PF18052"/>
    </source>
</evidence>
<comment type="similarity">
    <text evidence="1">Belongs to the disease resistance NB-LRR family.</text>
</comment>
<accession>A0A3B6THP1</accession>
<dbReference type="Gramene" id="TraesPARA_EIv1.0_2504300.1">
    <property type="protein sequence ID" value="TraesPARA_EIv1.0_2504300.1.CDS"/>
    <property type="gene ID" value="TraesPARA_EIv1.0_2504300"/>
</dbReference>
<dbReference type="Gramene" id="TraesKAR7D01G0002520.1">
    <property type="protein sequence ID" value="cds.TraesKAR7D01G0002520.1"/>
    <property type="gene ID" value="TraesKAR7D01G0002520"/>
</dbReference>
<evidence type="ECO:0000256" key="1">
    <source>
        <dbReference type="ARBA" id="ARBA00008894"/>
    </source>
</evidence>
<dbReference type="Gene3D" id="1.20.5.4130">
    <property type="match status" value="1"/>
</dbReference>
<dbReference type="FunFam" id="1.10.10.10:FF:000322">
    <property type="entry name" value="Probable disease resistance protein At1g63360"/>
    <property type="match status" value="1"/>
</dbReference>
<organism evidence="12">
    <name type="scientific">Triticum aestivum</name>
    <name type="common">Wheat</name>
    <dbReference type="NCBI Taxonomy" id="4565"/>
    <lineage>
        <taxon>Eukaryota</taxon>
        <taxon>Viridiplantae</taxon>
        <taxon>Streptophyta</taxon>
        <taxon>Embryophyta</taxon>
        <taxon>Tracheophyta</taxon>
        <taxon>Spermatophyta</taxon>
        <taxon>Magnoliopsida</taxon>
        <taxon>Liliopsida</taxon>
        <taxon>Poales</taxon>
        <taxon>Poaceae</taxon>
        <taxon>BOP clade</taxon>
        <taxon>Pooideae</taxon>
        <taxon>Triticodae</taxon>
        <taxon>Triticeae</taxon>
        <taxon>Triticinae</taxon>
        <taxon>Triticum</taxon>
    </lineage>
</organism>
<keyword evidence="13" id="KW-1185">Reference proteome</keyword>
<dbReference type="Gramene" id="TraesCS7D02G006400.1">
    <property type="protein sequence ID" value="TraesCS7D02G006400.1"/>
    <property type="gene ID" value="TraesCS7D02G006400"/>
</dbReference>
<evidence type="ECO:0000259" key="8">
    <source>
        <dbReference type="Pfam" id="PF00931"/>
    </source>
</evidence>
<dbReference type="InterPro" id="IPR002182">
    <property type="entry name" value="NB-ARC"/>
</dbReference>
<evidence type="ECO:0000259" key="10">
    <source>
        <dbReference type="Pfam" id="PF23559"/>
    </source>
</evidence>
<dbReference type="Proteomes" id="UP000019116">
    <property type="component" value="Chromosome 7D"/>
</dbReference>
<keyword evidence="5" id="KW-0611">Plant defense</keyword>
<dbReference type="Gramene" id="TraesCS7D03G0013900.1">
    <property type="protein sequence ID" value="TraesCS7D03G0013900.1.CDS"/>
    <property type="gene ID" value="TraesCS7D03G0013900"/>
</dbReference>
<dbReference type="EnsemblPlants" id="TraesCS7D02G006400.1">
    <property type="protein sequence ID" value="TraesCS7D02G006400.1"/>
    <property type="gene ID" value="TraesCS7D02G006400"/>
</dbReference>
<dbReference type="Pfam" id="PF00931">
    <property type="entry name" value="NB-ARC"/>
    <property type="match status" value="2"/>
</dbReference>
<dbReference type="GO" id="GO:0043531">
    <property type="term" value="F:ADP binding"/>
    <property type="evidence" value="ECO:0007669"/>
    <property type="project" value="InterPro"/>
</dbReference>
<dbReference type="PRINTS" id="PR00364">
    <property type="entry name" value="DISEASERSIST"/>
</dbReference>
<dbReference type="Gene3D" id="1.10.10.10">
    <property type="entry name" value="Winged helix-like DNA-binding domain superfamily/Winged helix DNA-binding domain"/>
    <property type="match status" value="1"/>
</dbReference>
<dbReference type="GO" id="GO:0002758">
    <property type="term" value="P:innate immune response-activating signaling pathway"/>
    <property type="evidence" value="ECO:0007669"/>
    <property type="project" value="UniProtKB-ARBA"/>
</dbReference>
<dbReference type="AlphaFoldDB" id="A0A3B6THP1"/>
<dbReference type="STRING" id="4565.A0A3B6THP1"/>
<keyword evidence="4" id="KW-0547">Nucleotide-binding</keyword>
<feature type="domain" description="Disease resistance R13L4/SHOC-2-like LRR" evidence="11">
    <location>
        <begin position="807"/>
        <end position="906"/>
    </location>
</feature>
<evidence type="ECO:0000256" key="4">
    <source>
        <dbReference type="ARBA" id="ARBA00022741"/>
    </source>
</evidence>
<dbReference type="SUPFAM" id="SSF52058">
    <property type="entry name" value="L domain-like"/>
    <property type="match status" value="1"/>
</dbReference>
<dbReference type="GO" id="GO:0009626">
    <property type="term" value="P:plant-type hypersensitive response"/>
    <property type="evidence" value="ECO:0007669"/>
    <property type="project" value="UniProtKB-ARBA"/>
</dbReference>
<evidence type="ECO:0000256" key="6">
    <source>
        <dbReference type="ARBA" id="ARBA00023054"/>
    </source>
</evidence>
<feature type="domain" description="Disease resistance R13L4/SHOC-2-like LRR" evidence="11">
    <location>
        <begin position="967"/>
        <end position="1227"/>
    </location>
</feature>
<dbReference type="Gramene" id="TraesJAG7D03G04256940.1">
    <property type="protein sequence ID" value="TraesJAG7D03G04256940.1"/>
    <property type="gene ID" value="TraesJAG7D03G04256940"/>
</dbReference>
<dbReference type="Pfam" id="PF23598">
    <property type="entry name" value="LRR_14"/>
    <property type="match status" value="2"/>
</dbReference>
<dbReference type="OrthoDB" id="6161812at2759"/>
<protein>
    <recommendedName>
        <fullName evidence="14">NB-ARC domain-containing protein</fullName>
    </recommendedName>
</protein>
<dbReference type="SMR" id="A0A3B6THP1"/>
<dbReference type="Gene3D" id="3.40.50.300">
    <property type="entry name" value="P-loop containing nucleotide triphosphate hydrolases"/>
    <property type="match status" value="2"/>
</dbReference>
<dbReference type="InterPro" id="IPR044974">
    <property type="entry name" value="Disease_R_plants"/>
</dbReference>
<dbReference type="InterPro" id="IPR032675">
    <property type="entry name" value="LRR_dom_sf"/>
</dbReference>